<evidence type="ECO:0000313" key="8">
    <source>
        <dbReference type="Proteomes" id="UP000326505"/>
    </source>
</evidence>
<gene>
    <name evidence="7" type="ORF">CP982_04240</name>
    <name evidence="6" type="ORF">FHS40_000291</name>
</gene>
<proteinExistence type="predicted"/>
<keyword evidence="2 4" id="KW-0238">DNA-binding</keyword>
<dbReference type="Proteomes" id="UP000326505">
    <property type="component" value="Chromosome"/>
</dbReference>
<dbReference type="InterPro" id="IPR009057">
    <property type="entry name" value="Homeodomain-like_sf"/>
</dbReference>
<dbReference type="SUPFAM" id="SSF46689">
    <property type="entry name" value="Homeodomain-like"/>
    <property type="match status" value="1"/>
</dbReference>
<dbReference type="EMBL" id="JACHJD010000001">
    <property type="protein sequence ID" value="MBB5101238.1"/>
    <property type="molecule type" value="Genomic_DNA"/>
</dbReference>
<protein>
    <submittedName>
        <fullName evidence="6 7">AcrR family transcriptional regulator</fullName>
    </submittedName>
</protein>
<dbReference type="GO" id="GO:0003700">
    <property type="term" value="F:DNA-binding transcription factor activity"/>
    <property type="evidence" value="ECO:0007669"/>
    <property type="project" value="TreeGrafter"/>
</dbReference>
<reference evidence="6 9" key="2">
    <citation type="submission" date="2020-08" db="EMBL/GenBank/DDBJ databases">
        <title>Genomic Encyclopedia of Type Strains, Phase III (KMG-III): the genomes of soil and plant-associated and newly described type strains.</title>
        <authorList>
            <person name="Whitman W."/>
        </authorList>
    </citation>
    <scope>NUCLEOTIDE SEQUENCE [LARGE SCALE GENOMIC DNA]</scope>
    <source>
        <strain evidence="6 9">CECT 3146</strain>
    </source>
</reference>
<dbReference type="KEGG" id="sspb:CP982_04240"/>
<keyword evidence="9" id="KW-1185">Reference proteome</keyword>
<evidence type="ECO:0000313" key="7">
    <source>
        <dbReference type="EMBL" id="QEV58017.1"/>
    </source>
</evidence>
<evidence type="ECO:0000259" key="5">
    <source>
        <dbReference type="PROSITE" id="PS50977"/>
    </source>
</evidence>
<dbReference type="OrthoDB" id="9805134at2"/>
<feature type="domain" description="HTH tetR-type" evidence="5">
    <location>
        <begin position="12"/>
        <end position="72"/>
    </location>
</feature>
<dbReference type="Gene3D" id="1.10.357.10">
    <property type="entry name" value="Tetracycline Repressor, domain 2"/>
    <property type="match status" value="1"/>
</dbReference>
<dbReference type="RefSeq" id="WP_150509220.1">
    <property type="nucleotide sequence ID" value="NZ_BMSQ01000003.1"/>
</dbReference>
<dbReference type="InterPro" id="IPR023772">
    <property type="entry name" value="DNA-bd_HTH_TetR-type_CS"/>
</dbReference>
<evidence type="ECO:0000256" key="1">
    <source>
        <dbReference type="ARBA" id="ARBA00023015"/>
    </source>
</evidence>
<organism evidence="7 8">
    <name type="scientific">Streptomyces spectabilis</name>
    <dbReference type="NCBI Taxonomy" id="68270"/>
    <lineage>
        <taxon>Bacteria</taxon>
        <taxon>Bacillati</taxon>
        <taxon>Actinomycetota</taxon>
        <taxon>Actinomycetes</taxon>
        <taxon>Kitasatosporales</taxon>
        <taxon>Streptomycetaceae</taxon>
        <taxon>Streptomyces</taxon>
    </lineage>
</organism>
<dbReference type="PROSITE" id="PS01081">
    <property type="entry name" value="HTH_TETR_1"/>
    <property type="match status" value="1"/>
</dbReference>
<evidence type="ECO:0000256" key="2">
    <source>
        <dbReference type="ARBA" id="ARBA00023125"/>
    </source>
</evidence>
<dbReference type="PROSITE" id="PS50977">
    <property type="entry name" value="HTH_TETR_2"/>
    <property type="match status" value="1"/>
</dbReference>
<evidence type="ECO:0000313" key="6">
    <source>
        <dbReference type="EMBL" id="MBB5101238.1"/>
    </source>
</evidence>
<dbReference type="EMBL" id="CP023690">
    <property type="protein sequence ID" value="QEV58017.1"/>
    <property type="molecule type" value="Genomic_DNA"/>
</dbReference>
<keyword evidence="1" id="KW-0805">Transcription regulation</keyword>
<reference evidence="7 8" key="1">
    <citation type="submission" date="2017-09" db="EMBL/GenBank/DDBJ databases">
        <authorList>
            <person name="Lee N."/>
            <person name="Cho B.-K."/>
        </authorList>
    </citation>
    <scope>NUCLEOTIDE SEQUENCE [LARGE SCALE GENOMIC DNA]</scope>
    <source>
        <strain evidence="7 8">ATCC 27465</strain>
    </source>
</reference>
<dbReference type="Proteomes" id="UP000549009">
    <property type="component" value="Unassembled WGS sequence"/>
</dbReference>
<dbReference type="PANTHER" id="PTHR30055:SF234">
    <property type="entry name" value="HTH-TYPE TRANSCRIPTIONAL REGULATOR BETI"/>
    <property type="match status" value="1"/>
</dbReference>
<keyword evidence="3" id="KW-0804">Transcription</keyword>
<dbReference type="AlphaFoldDB" id="A0A5P2WZ16"/>
<dbReference type="Pfam" id="PF21351">
    <property type="entry name" value="TetR_C_41"/>
    <property type="match status" value="1"/>
</dbReference>
<evidence type="ECO:0000256" key="3">
    <source>
        <dbReference type="ARBA" id="ARBA00023163"/>
    </source>
</evidence>
<dbReference type="PRINTS" id="PR00455">
    <property type="entry name" value="HTHTETR"/>
</dbReference>
<dbReference type="InterPro" id="IPR049484">
    <property type="entry name" value="Rv0078-like_C"/>
</dbReference>
<name>A0A5P2WZ16_STRST</name>
<dbReference type="InterPro" id="IPR050109">
    <property type="entry name" value="HTH-type_TetR-like_transc_reg"/>
</dbReference>
<dbReference type="PANTHER" id="PTHR30055">
    <property type="entry name" value="HTH-TYPE TRANSCRIPTIONAL REGULATOR RUTR"/>
    <property type="match status" value="1"/>
</dbReference>
<dbReference type="Pfam" id="PF00440">
    <property type="entry name" value="TetR_N"/>
    <property type="match status" value="1"/>
</dbReference>
<evidence type="ECO:0000313" key="9">
    <source>
        <dbReference type="Proteomes" id="UP000549009"/>
    </source>
</evidence>
<evidence type="ECO:0000256" key="4">
    <source>
        <dbReference type="PROSITE-ProRule" id="PRU00335"/>
    </source>
</evidence>
<sequence>MSPRRSNAERTETTKAQLVRTARQLFGERGYAATTIAEVAGSAGLTTGALYHHWPGKEALLVDVVHDIHRELAVRIRSAGAARDIEGVRDVEDEPVRVLLRSGLEFLGFCADPAAARLLLLDAPAVLGYERWRRIDEQWWLSSTIRLVERALSARGGPGLDASDRDAAGCRRLALVLLGALTCLGHEVAMTGAATVGDAGRTYEVLLRSLLC</sequence>
<feature type="DNA-binding region" description="H-T-H motif" evidence="4">
    <location>
        <begin position="35"/>
        <end position="54"/>
    </location>
</feature>
<accession>A0A5P2WZ16</accession>
<dbReference type="GO" id="GO:0000976">
    <property type="term" value="F:transcription cis-regulatory region binding"/>
    <property type="evidence" value="ECO:0007669"/>
    <property type="project" value="TreeGrafter"/>
</dbReference>
<dbReference type="InterPro" id="IPR001647">
    <property type="entry name" value="HTH_TetR"/>
</dbReference>